<reference evidence="1" key="1">
    <citation type="journal article" date="2009" name="PLoS Genet.">
        <title>Sequencing, mapping, and analysis of 27,455 maize full-length cDNAs.</title>
        <authorList>
            <person name="Soderlund C."/>
            <person name="Descour A."/>
            <person name="Kudrna D."/>
            <person name="Bomhoff M."/>
            <person name="Boyd L."/>
            <person name="Currie J."/>
            <person name="Angelova A."/>
            <person name="Collura K."/>
            <person name="Wissotski M."/>
            <person name="Ashley E."/>
            <person name="Morrow D."/>
            <person name="Fernandes J."/>
            <person name="Walbot V."/>
            <person name="Yu Y."/>
        </authorList>
    </citation>
    <scope>NUCLEOTIDE SEQUENCE</scope>
    <source>
        <strain evidence="1">B73</strain>
    </source>
</reference>
<protein>
    <submittedName>
        <fullName evidence="1">Uncharacterized protein</fullName>
    </submittedName>
</protein>
<dbReference type="OrthoDB" id="6407410at2759"/>
<dbReference type="KEGG" id="zma:100501228"/>
<dbReference type="AlphaFoldDB" id="C4J1X2"/>
<dbReference type="GeneID" id="100501228"/>
<sequence length="65" mass="7350">MVQGTEVADFLRRNSFSSFHRTTIRCHSSGIEGQLTTLLASFPKLRVPPQLSSVHRKLLAGLRWI</sequence>
<name>C4J1X2_MAIZE</name>
<evidence type="ECO:0000313" key="1">
    <source>
        <dbReference type="EMBL" id="ACR35172.1"/>
    </source>
</evidence>
<dbReference type="RefSeq" id="NP_001309425.1">
    <property type="nucleotide sequence ID" value="NM_001322496.1"/>
</dbReference>
<organism evidence="1">
    <name type="scientific">Zea mays</name>
    <name type="common">Maize</name>
    <dbReference type="NCBI Taxonomy" id="4577"/>
    <lineage>
        <taxon>Eukaryota</taxon>
        <taxon>Viridiplantae</taxon>
        <taxon>Streptophyta</taxon>
        <taxon>Embryophyta</taxon>
        <taxon>Tracheophyta</taxon>
        <taxon>Spermatophyta</taxon>
        <taxon>Magnoliopsida</taxon>
        <taxon>Liliopsida</taxon>
        <taxon>Poales</taxon>
        <taxon>Poaceae</taxon>
        <taxon>PACMAD clade</taxon>
        <taxon>Panicoideae</taxon>
        <taxon>Andropogonodae</taxon>
        <taxon>Andropogoneae</taxon>
        <taxon>Tripsacinae</taxon>
        <taxon>Zea</taxon>
    </lineage>
</organism>
<dbReference type="EMBL" id="BT084819">
    <property type="protein sequence ID" value="ACR35172.1"/>
    <property type="molecule type" value="mRNA"/>
</dbReference>
<proteinExistence type="evidence at transcript level"/>
<accession>C4J1X2</accession>